<dbReference type="OrthoDB" id="9914879at2"/>
<proteinExistence type="predicted"/>
<dbReference type="KEGG" id="smen:SAMEA4412692_0436"/>
<reference evidence="1 2" key="1">
    <citation type="submission" date="2017-06" db="EMBL/GenBank/DDBJ databases">
        <authorList>
            <consortium name="Pathogen Informatics"/>
        </authorList>
    </citation>
    <scope>NUCLEOTIDE SEQUENCE [LARGE SCALE GENOMIC DNA]</scope>
    <source>
        <strain evidence="1 2">NCTC13788</strain>
    </source>
</reference>
<organism evidence="1 2">
    <name type="scientific">Streptococcus merionis</name>
    <dbReference type="NCBI Taxonomy" id="400065"/>
    <lineage>
        <taxon>Bacteria</taxon>
        <taxon>Bacillati</taxon>
        <taxon>Bacillota</taxon>
        <taxon>Bacilli</taxon>
        <taxon>Lactobacillales</taxon>
        <taxon>Streptococcaceae</taxon>
        <taxon>Streptococcus</taxon>
    </lineage>
</organism>
<gene>
    <name evidence="1" type="ORF">SAMEA4412692_00436</name>
</gene>
<sequence length="115" mass="13694">MDNIYFSQDPNVTMAYGFYEYVKQAEKSYDQDQIIDWIERHRSQLEGEKVWLLTGHAYEKSYEDWEQWLLDNGYTVLVDCRGFGQVLLGELKFRYASLKKQLESKGVTVYRLSDD</sequence>
<evidence type="ECO:0000313" key="1">
    <source>
        <dbReference type="EMBL" id="SNU86924.1"/>
    </source>
</evidence>
<accession>A0A239SQA6</accession>
<dbReference type="AlphaFoldDB" id="A0A239SQA6"/>
<protein>
    <submittedName>
        <fullName evidence="1">Uncharacterized protein</fullName>
    </submittedName>
</protein>
<dbReference type="Proteomes" id="UP000215185">
    <property type="component" value="Chromosome 1"/>
</dbReference>
<keyword evidence="2" id="KW-1185">Reference proteome</keyword>
<name>A0A239SQA6_9STRE</name>
<dbReference type="STRING" id="1123308.GCA_000380085_01226"/>
<dbReference type="EMBL" id="LT906439">
    <property type="protein sequence ID" value="SNU86924.1"/>
    <property type="molecule type" value="Genomic_DNA"/>
</dbReference>
<evidence type="ECO:0000313" key="2">
    <source>
        <dbReference type="Proteomes" id="UP000215185"/>
    </source>
</evidence>
<dbReference type="RefSeq" id="WP_018373781.1">
    <property type="nucleotide sequence ID" value="NZ_CASUGH010000161.1"/>
</dbReference>